<proteinExistence type="predicted"/>
<keyword evidence="3" id="KW-1185">Reference proteome</keyword>
<organism evidence="2 3">
    <name type="scientific">Glycine soja</name>
    <name type="common">Wild soybean</name>
    <dbReference type="NCBI Taxonomy" id="3848"/>
    <lineage>
        <taxon>Eukaryota</taxon>
        <taxon>Viridiplantae</taxon>
        <taxon>Streptophyta</taxon>
        <taxon>Embryophyta</taxon>
        <taxon>Tracheophyta</taxon>
        <taxon>Spermatophyta</taxon>
        <taxon>Magnoliopsida</taxon>
        <taxon>eudicotyledons</taxon>
        <taxon>Gunneridae</taxon>
        <taxon>Pentapetalae</taxon>
        <taxon>rosids</taxon>
        <taxon>fabids</taxon>
        <taxon>Fabales</taxon>
        <taxon>Fabaceae</taxon>
        <taxon>Papilionoideae</taxon>
        <taxon>50 kb inversion clade</taxon>
        <taxon>NPAAA clade</taxon>
        <taxon>indigoferoid/millettioid clade</taxon>
        <taxon>Phaseoleae</taxon>
        <taxon>Glycine</taxon>
        <taxon>Glycine subgen. Soja</taxon>
    </lineage>
</organism>
<evidence type="ECO:0000256" key="1">
    <source>
        <dbReference type="SAM" id="MobiDB-lite"/>
    </source>
</evidence>
<accession>A0A445LEI9</accession>
<feature type="compositionally biased region" description="Basic residues" evidence="1">
    <location>
        <begin position="145"/>
        <end position="154"/>
    </location>
</feature>
<comment type="caution">
    <text evidence="2">The sequence shown here is derived from an EMBL/GenBank/DDBJ whole genome shotgun (WGS) entry which is preliminary data.</text>
</comment>
<sequence length="154" mass="17973">MQSKINAFFKSTTSDSSSASLDIWENQQHHIINTYTRRRPKLNAVIPSVVKNKKRSYAQFHLDFGQSDFLLRACSTCRFKFTPRLSQILHPGDSIQSNFSASSLSFRHYLFLFPFFCRLDQRKCFPSTQRRNGSNNFGIGERPHFSPKKMLRRS</sequence>
<dbReference type="Proteomes" id="UP000289340">
    <property type="component" value="Chromosome 3"/>
</dbReference>
<dbReference type="EMBL" id="QZWG01000003">
    <property type="protein sequence ID" value="RZC21590.1"/>
    <property type="molecule type" value="Genomic_DNA"/>
</dbReference>
<name>A0A445LEI9_GLYSO</name>
<gene>
    <name evidence="2" type="ORF">D0Y65_007707</name>
</gene>
<protein>
    <submittedName>
        <fullName evidence="2">Protein CHROMOSOME TRANSMISSION FIDELITY 7</fullName>
    </submittedName>
</protein>
<reference evidence="2 3" key="1">
    <citation type="submission" date="2018-09" db="EMBL/GenBank/DDBJ databases">
        <title>A high-quality reference genome of wild soybean provides a powerful tool to mine soybean genomes.</title>
        <authorList>
            <person name="Xie M."/>
            <person name="Chung C.Y.L."/>
            <person name="Li M.-W."/>
            <person name="Wong F.-L."/>
            <person name="Chan T.-F."/>
            <person name="Lam H.-M."/>
        </authorList>
    </citation>
    <scope>NUCLEOTIDE SEQUENCE [LARGE SCALE GENOMIC DNA]</scope>
    <source>
        <strain evidence="3">cv. W05</strain>
        <tissue evidence="2">Hypocotyl of etiolated seedlings</tissue>
    </source>
</reference>
<dbReference type="AlphaFoldDB" id="A0A445LEI9"/>
<evidence type="ECO:0000313" key="3">
    <source>
        <dbReference type="Proteomes" id="UP000289340"/>
    </source>
</evidence>
<feature type="compositionally biased region" description="Polar residues" evidence="1">
    <location>
        <begin position="128"/>
        <end position="137"/>
    </location>
</feature>
<feature type="region of interest" description="Disordered" evidence="1">
    <location>
        <begin position="128"/>
        <end position="154"/>
    </location>
</feature>
<evidence type="ECO:0000313" key="2">
    <source>
        <dbReference type="EMBL" id="RZC21590.1"/>
    </source>
</evidence>